<keyword evidence="2" id="KW-1185">Reference proteome</keyword>
<dbReference type="Proteomes" id="UP000468943">
    <property type="component" value="Unassembled WGS sequence"/>
</dbReference>
<organism evidence="1 2">
    <name type="scientific">Pontixanthobacter gangjinensis</name>
    <dbReference type="NCBI Taxonomy" id="1028742"/>
    <lineage>
        <taxon>Bacteria</taxon>
        <taxon>Pseudomonadati</taxon>
        <taxon>Pseudomonadota</taxon>
        <taxon>Alphaproteobacteria</taxon>
        <taxon>Sphingomonadales</taxon>
        <taxon>Erythrobacteraceae</taxon>
        <taxon>Pontixanthobacter</taxon>
    </lineage>
</organism>
<dbReference type="Pfam" id="PF05930">
    <property type="entry name" value="Phage_AlpA"/>
    <property type="match status" value="1"/>
</dbReference>
<gene>
    <name evidence="1" type="ORF">GRI36_09845</name>
</gene>
<dbReference type="AlphaFoldDB" id="A0A6I4SN94"/>
<dbReference type="InterPro" id="IPR010260">
    <property type="entry name" value="AlpA"/>
</dbReference>
<sequence>MTERLLRLESVEDRIGLKKSKIYDMIGRGQFPRPVKLGACNAWPENEILAWIADRVKEREAA</sequence>
<accession>A0A6I4SN94</accession>
<dbReference type="PANTHER" id="PTHR36154">
    <property type="entry name" value="DNA-BINDING TRANSCRIPTIONAL ACTIVATOR ALPA"/>
    <property type="match status" value="1"/>
</dbReference>
<dbReference type="OrthoDB" id="1525365at2"/>
<dbReference type="RefSeq" id="WP_160598303.1">
    <property type="nucleotide sequence ID" value="NZ_WTYS01000001.1"/>
</dbReference>
<dbReference type="InterPro" id="IPR052931">
    <property type="entry name" value="Prophage_regulatory_activator"/>
</dbReference>
<comment type="caution">
    <text evidence="1">The sequence shown here is derived from an EMBL/GenBank/DDBJ whole genome shotgun (WGS) entry which is preliminary data.</text>
</comment>
<dbReference type="Gene3D" id="1.10.238.160">
    <property type="match status" value="1"/>
</dbReference>
<name>A0A6I4SN94_9SPHN</name>
<evidence type="ECO:0000313" key="2">
    <source>
        <dbReference type="Proteomes" id="UP000468943"/>
    </source>
</evidence>
<dbReference type="PANTHER" id="PTHR36154:SF1">
    <property type="entry name" value="DNA-BINDING TRANSCRIPTIONAL ACTIVATOR ALPA"/>
    <property type="match status" value="1"/>
</dbReference>
<reference evidence="1 2" key="1">
    <citation type="submission" date="2019-12" db="EMBL/GenBank/DDBJ databases">
        <title>Genomic-based taxomic classification of the family Erythrobacteraceae.</title>
        <authorList>
            <person name="Xu L."/>
        </authorList>
    </citation>
    <scope>NUCLEOTIDE SEQUENCE [LARGE SCALE GENOMIC DNA]</scope>
    <source>
        <strain evidence="1 2">JCM 17802</strain>
    </source>
</reference>
<dbReference type="EMBL" id="WTYS01000001">
    <property type="protein sequence ID" value="MXO57184.1"/>
    <property type="molecule type" value="Genomic_DNA"/>
</dbReference>
<protein>
    <submittedName>
        <fullName evidence="1">AlpA family phage regulatory protein</fullName>
    </submittedName>
</protein>
<evidence type="ECO:0000313" key="1">
    <source>
        <dbReference type="EMBL" id="MXO57184.1"/>
    </source>
</evidence>
<proteinExistence type="predicted"/>